<feature type="non-terminal residue" evidence="1">
    <location>
        <position position="1"/>
    </location>
</feature>
<comment type="caution">
    <text evidence="1">The sequence shown here is derived from an EMBL/GenBank/DDBJ whole genome shotgun (WGS) entry which is preliminary data.</text>
</comment>
<protein>
    <submittedName>
        <fullName evidence="1">Uncharacterized protein</fullName>
    </submittedName>
</protein>
<proteinExistence type="predicted"/>
<accession>X0V019</accession>
<name>X0V019_9ZZZZ</name>
<organism evidence="1">
    <name type="scientific">marine sediment metagenome</name>
    <dbReference type="NCBI Taxonomy" id="412755"/>
    <lineage>
        <taxon>unclassified sequences</taxon>
        <taxon>metagenomes</taxon>
        <taxon>ecological metagenomes</taxon>
    </lineage>
</organism>
<reference evidence="1" key="1">
    <citation type="journal article" date="2014" name="Front. Microbiol.">
        <title>High frequency of phylogenetically diverse reductive dehalogenase-homologous genes in deep subseafloor sedimentary metagenomes.</title>
        <authorList>
            <person name="Kawai M."/>
            <person name="Futagami T."/>
            <person name="Toyoda A."/>
            <person name="Takaki Y."/>
            <person name="Nishi S."/>
            <person name="Hori S."/>
            <person name="Arai W."/>
            <person name="Tsubouchi T."/>
            <person name="Morono Y."/>
            <person name="Uchiyama I."/>
            <person name="Ito T."/>
            <person name="Fujiyama A."/>
            <person name="Inagaki F."/>
            <person name="Takami H."/>
        </authorList>
    </citation>
    <scope>NUCLEOTIDE SEQUENCE</scope>
    <source>
        <strain evidence="1">Expedition CK06-06</strain>
    </source>
</reference>
<dbReference type="AlphaFoldDB" id="X0V019"/>
<evidence type="ECO:0000313" key="1">
    <source>
        <dbReference type="EMBL" id="GAG04782.1"/>
    </source>
</evidence>
<dbReference type="EMBL" id="BARS01020222">
    <property type="protein sequence ID" value="GAG04782.1"/>
    <property type="molecule type" value="Genomic_DNA"/>
</dbReference>
<sequence>AVDKLNSAINGEPITLVQFNSIRLAIDKCLPSLAAVFVDVAPTGPSNIHDLNAMLLSNGLPALDSSPEPASAEKDE</sequence>
<gene>
    <name evidence="1" type="ORF">S01H1_32640</name>
</gene>